<gene>
    <name evidence="3" type="ORF">SAMN02910418_01248</name>
</gene>
<sequence length="420" mass="45937">MTLPTDETRAREIADLLAWGARARHEFGFGYLGDNGEILTERGIELWITCRMTHCFALASMLPERYLGELSREEARALAAHGIASLADHFHDADYGGYVAALDAETGEPAAGGGDRKQAYAHAFVVLAASSARVAGIEGAQAVLDDALATSTERWWDEDAGMVYESYDRRFSEAEAYRGVNAAMHTVESYLAAATVTGDDTYLMRAVRIIDRVVGDLAPQFQWRFPEHLDTNYEPILDFNRDKPADPFRPYGATPGHWFEWGRLALQSLAELEARGIERAGSARIKDGALALIEAGAQEGFGVDGEPGYVYTTDFDGTPVVHERMHWVACEAFAAGIAAALADPALAERFTAIAAEAWDYIERFLIAQPGQWIHELDRHNSPAAGTWEGKPDIYHAVQALLMPDLPLAPAFAPAVAHLSE</sequence>
<keyword evidence="4" id="KW-1185">Reference proteome</keyword>
<dbReference type="Gene3D" id="1.50.10.10">
    <property type="match status" value="1"/>
</dbReference>
<evidence type="ECO:0000256" key="2">
    <source>
        <dbReference type="ARBA" id="ARBA00023235"/>
    </source>
</evidence>
<dbReference type="Pfam" id="PF07221">
    <property type="entry name" value="GlcNAc_2-epim"/>
    <property type="match status" value="1"/>
</dbReference>
<dbReference type="Proteomes" id="UP000199288">
    <property type="component" value="Unassembled WGS sequence"/>
</dbReference>
<evidence type="ECO:0000313" key="4">
    <source>
        <dbReference type="Proteomes" id="UP000199288"/>
    </source>
</evidence>
<dbReference type="PANTHER" id="PTHR15108">
    <property type="entry name" value="N-ACYLGLUCOSAMINE-2-EPIMERASE"/>
    <property type="match status" value="1"/>
</dbReference>
<organism evidence="3 4">
    <name type="scientific">Bowdeniella nasicola</name>
    <dbReference type="NCBI Taxonomy" id="208480"/>
    <lineage>
        <taxon>Bacteria</taxon>
        <taxon>Bacillati</taxon>
        <taxon>Actinomycetota</taxon>
        <taxon>Actinomycetes</taxon>
        <taxon>Actinomycetales</taxon>
        <taxon>Actinomycetaceae</taxon>
        <taxon>Bowdeniella</taxon>
    </lineage>
</organism>
<dbReference type="AlphaFoldDB" id="A0A1H3ZRQ9"/>
<name>A0A1H3ZRQ9_9ACTO</name>
<dbReference type="InterPro" id="IPR012341">
    <property type="entry name" value="6hp_glycosidase-like_sf"/>
</dbReference>
<evidence type="ECO:0000256" key="1">
    <source>
        <dbReference type="ARBA" id="ARBA00008558"/>
    </source>
</evidence>
<accession>A0A1H3ZRQ9</accession>
<protein>
    <submittedName>
        <fullName evidence="3">Mannose or cellobiose epimerase, N-acyl-D-glucosamine 2-epimerase family</fullName>
    </submittedName>
</protein>
<dbReference type="InterPro" id="IPR010819">
    <property type="entry name" value="AGE/CE"/>
</dbReference>
<dbReference type="InterPro" id="IPR008928">
    <property type="entry name" value="6-hairpin_glycosidase_sf"/>
</dbReference>
<evidence type="ECO:0000313" key="3">
    <source>
        <dbReference type="EMBL" id="SEA25954.1"/>
    </source>
</evidence>
<keyword evidence="2" id="KW-0413">Isomerase</keyword>
<dbReference type="GO" id="GO:0016853">
    <property type="term" value="F:isomerase activity"/>
    <property type="evidence" value="ECO:0007669"/>
    <property type="project" value="UniProtKB-KW"/>
</dbReference>
<dbReference type="EMBL" id="FNQV01000006">
    <property type="protein sequence ID" value="SEA25954.1"/>
    <property type="molecule type" value="Genomic_DNA"/>
</dbReference>
<dbReference type="SUPFAM" id="SSF48208">
    <property type="entry name" value="Six-hairpin glycosidases"/>
    <property type="match status" value="1"/>
</dbReference>
<proteinExistence type="inferred from homology"/>
<comment type="similarity">
    <text evidence="1">Belongs to the N-acylglucosamine 2-epimerase family.</text>
</comment>
<reference evidence="4" key="1">
    <citation type="submission" date="2016-10" db="EMBL/GenBank/DDBJ databases">
        <authorList>
            <person name="Varghese N."/>
            <person name="Submissions S."/>
        </authorList>
    </citation>
    <scope>NUCLEOTIDE SEQUENCE [LARGE SCALE GENOMIC DNA]</scope>
    <source>
        <strain evidence="4">KPR-1</strain>
    </source>
</reference>
<dbReference type="GO" id="GO:0005975">
    <property type="term" value="P:carbohydrate metabolic process"/>
    <property type="evidence" value="ECO:0007669"/>
    <property type="project" value="InterPro"/>
</dbReference>